<evidence type="ECO:0000313" key="2">
    <source>
        <dbReference type="EMBL" id="MDI1491347.1"/>
    </source>
</evidence>
<accession>A0AA43QSE9</accession>
<feature type="compositionally biased region" description="Polar residues" evidence="1">
    <location>
        <begin position="415"/>
        <end position="428"/>
    </location>
</feature>
<gene>
    <name evidence="2" type="ORF">OHK93_002556</name>
</gene>
<feature type="region of interest" description="Disordered" evidence="1">
    <location>
        <begin position="281"/>
        <end position="303"/>
    </location>
</feature>
<organism evidence="2 3">
    <name type="scientific">Ramalina farinacea</name>
    <dbReference type="NCBI Taxonomy" id="258253"/>
    <lineage>
        <taxon>Eukaryota</taxon>
        <taxon>Fungi</taxon>
        <taxon>Dikarya</taxon>
        <taxon>Ascomycota</taxon>
        <taxon>Pezizomycotina</taxon>
        <taxon>Lecanoromycetes</taxon>
        <taxon>OSLEUM clade</taxon>
        <taxon>Lecanoromycetidae</taxon>
        <taxon>Lecanorales</taxon>
        <taxon>Lecanorineae</taxon>
        <taxon>Ramalinaceae</taxon>
        <taxon>Ramalina</taxon>
    </lineage>
</organism>
<feature type="region of interest" description="Disordered" evidence="1">
    <location>
        <begin position="365"/>
        <end position="431"/>
    </location>
</feature>
<keyword evidence="3" id="KW-1185">Reference proteome</keyword>
<reference evidence="2" key="1">
    <citation type="journal article" date="2023" name="Genome Biol. Evol.">
        <title>First Whole Genome Sequence and Flow Cytometry Genome Size Data for the Lichen-Forming Fungus Ramalina farinacea (Ascomycota).</title>
        <authorList>
            <person name="Llewellyn T."/>
            <person name="Mian S."/>
            <person name="Hill R."/>
            <person name="Leitch I.J."/>
            <person name="Gaya E."/>
        </authorList>
    </citation>
    <scope>NUCLEOTIDE SEQUENCE</scope>
    <source>
        <strain evidence="2">LIQ254RAFAR</strain>
    </source>
</reference>
<evidence type="ECO:0000256" key="1">
    <source>
        <dbReference type="SAM" id="MobiDB-lite"/>
    </source>
</evidence>
<comment type="caution">
    <text evidence="2">The sequence shown here is derived from an EMBL/GenBank/DDBJ whole genome shotgun (WGS) entry which is preliminary data.</text>
</comment>
<feature type="compositionally biased region" description="Low complexity" evidence="1">
    <location>
        <begin position="24"/>
        <end position="47"/>
    </location>
</feature>
<evidence type="ECO:0000313" key="3">
    <source>
        <dbReference type="Proteomes" id="UP001161017"/>
    </source>
</evidence>
<protein>
    <submittedName>
        <fullName evidence="2">Uncharacterized protein</fullName>
    </submittedName>
</protein>
<feature type="region of interest" description="Disordered" evidence="1">
    <location>
        <begin position="237"/>
        <end position="264"/>
    </location>
</feature>
<feature type="region of interest" description="Disordered" evidence="1">
    <location>
        <begin position="24"/>
        <end position="50"/>
    </location>
</feature>
<feature type="compositionally biased region" description="Polar residues" evidence="1">
    <location>
        <begin position="291"/>
        <end position="303"/>
    </location>
</feature>
<name>A0AA43QSE9_9LECA</name>
<sequence>MSTTSRLMNSQCFSDLERLRIAQSSAQNSAQNSAQSSTLPRPSTSSSHGLSKAAIVASLTSRPTLARRNSSYFKNPSFFRSKKPSPSTDTFSHSDAQWYQNLPSKIQRDHFTEEERTFLSGHRPQTASPDAADLRVFELSKFLETARSLPSTRSTASLRTLSTASQTSISTFEALDDMDDSMMDTFNFFDNDDDFDLASTLDDYHRFYALEAGKKKSSNHHPSFRKVMSLSSIPLAASRQDQPPPPPPLPTKYSVTATPTPQQATSPLTPTFLTHSPNFSRPAPNLPHKANASTTNLDPTPTYYQDPSTRLKLRIFASPQKFDEAIEFGFPSMDDADTQPMSRPSLSQPRPSLCQARPSFSIERPSLSIARPSLSKTRQYATAPPSSTAGQTFLDDSPSVIDGLDSAWDDEDDTQSLPERNSPYTPQDSHFDETYLLSPSVASYSSPPSSFGPTHKEFAPFQSKPNLRHDPAEPLAQVLAGTRDMTLRMTLTRPELRVDEKELYKRTSEEDPLALEHLPVMPEKPGDVWDSLPSVKQSGLRKIWRKVSGKC</sequence>
<dbReference type="Proteomes" id="UP001161017">
    <property type="component" value="Unassembled WGS sequence"/>
</dbReference>
<proteinExistence type="predicted"/>
<dbReference type="EMBL" id="JAPUFD010000014">
    <property type="protein sequence ID" value="MDI1491347.1"/>
    <property type="molecule type" value="Genomic_DNA"/>
</dbReference>
<dbReference type="AlphaFoldDB" id="A0AA43QSE9"/>
<feature type="compositionally biased region" description="Polar residues" evidence="1">
    <location>
        <begin position="374"/>
        <end position="391"/>
    </location>
</feature>